<dbReference type="Gene3D" id="3.40.50.880">
    <property type="match status" value="1"/>
</dbReference>
<proteinExistence type="predicted"/>
<dbReference type="STRING" id="1798496.A3C94_02635"/>
<comment type="caution">
    <text evidence="1">The sequence shown here is derived from an EMBL/GenBank/DDBJ whole genome shotgun (WGS) entry which is preliminary data.</text>
</comment>
<gene>
    <name evidence="1" type="ORF">A3C94_02635</name>
</gene>
<name>A0A1F6DRL2_9BACT</name>
<evidence type="ECO:0000313" key="1">
    <source>
        <dbReference type="EMBL" id="OGG64061.1"/>
    </source>
</evidence>
<sequence>MKLAFIPTASNFEKGDKWWLIEDLKVCKKVGFLVDFIIEPHINNMHFPELTFEYVKEESKRTTMPVYALDDQSAIKVTDGEVEVISEGVWEKFN</sequence>
<dbReference type="InterPro" id="IPR029062">
    <property type="entry name" value="Class_I_gatase-like"/>
</dbReference>
<accession>A0A1F6DRL2</accession>
<reference evidence="1 2" key="1">
    <citation type="journal article" date="2016" name="Nat. Commun.">
        <title>Thousands of microbial genomes shed light on interconnected biogeochemical processes in an aquifer system.</title>
        <authorList>
            <person name="Anantharaman K."/>
            <person name="Brown C.T."/>
            <person name="Hug L.A."/>
            <person name="Sharon I."/>
            <person name="Castelle C.J."/>
            <person name="Probst A.J."/>
            <person name="Thomas B.C."/>
            <person name="Singh A."/>
            <person name="Wilkins M.J."/>
            <person name="Karaoz U."/>
            <person name="Brodie E.L."/>
            <person name="Williams K.H."/>
            <person name="Hubbard S.S."/>
            <person name="Banfield J.F."/>
        </authorList>
    </citation>
    <scope>NUCLEOTIDE SEQUENCE [LARGE SCALE GENOMIC DNA]</scope>
</reference>
<organism evidence="1 2">
    <name type="scientific">Candidatus Kaiserbacteria bacterium RIFCSPHIGHO2_02_FULL_55_17</name>
    <dbReference type="NCBI Taxonomy" id="1798496"/>
    <lineage>
        <taxon>Bacteria</taxon>
        <taxon>Candidatus Kaiseribacteriota</taxon>
    </lineage>
</organism>
<dbReference type="EMBL" id="MFLJ01000036">
    <property type="protein sequence ID" value="OGG64061.1"/>
    <property type="molecule type" value="Genomic_DNA"/>
</dbReference>
<evidence type="ECO:0000313" key="2">
    <source>
        <dbReference type="Proteomes" id="UP000177232"/>
    </source>
</evidence>
<dbReference type="AlphaFoldDB" id="A0A1F6DRL2"/>
<dbReference type="Proteomes" id="UP000177232">
    <property type="component" value="Unassembled WGS sequence"/>
</dbReference>
<protein>
    <submittedName>
        <fullName evidence="1">Uncharacterized protein</fullName>
    </submittedName>
</protein>